<dbReference type="GeneID" id="17353023"/>
<feature type="region of interest" description="Disordered" evidence="3">
    <location>
        <begin position="1"/>
        <end position="65"/>
    </location>
</feature>
<dbReference type="Proteomes" id="UP000008141">
    <property type="component" value="Unassembled WGS sequence"/>
</dbReference>
<organism evidence="6">
    <name type="scientific">Chlorella variabilis</name>
    <name type="common">Green alga</name>
    <dbReference type="NCBI Taxonomy" id="554065"/>
    <lineage>
        <taxon>Eukaryota</taxon>
        <taxon>Viridiplantae</taxon>
        <taxon>Chlorophyta</taxon>
        <taxon>core chlorophytes</taxon>
        <taxon>Trebouxiophyceae</taxon>
        <taxon>Chlorellales</taxon>
        <taxon>Chlorellaceae</taxon>
        <taxon>Chlorella clade</taxon>
        <taxon>Chlorella</taxon>
    </lineage>
</organism>
<dbReference type="InterPro" id="IPR001075">
    <property type="entry name" value="NIF_FeS_clus_asmbl_NifU_C"/>
</dbReference>
<evidence type="ECO:0000259" key="4">
    <source>
        <dbReference type="Pfam" id="PF01106"/>
    </source>
</evidence>
<evidence type="ECO:0000256" key="1">
    <source>
        <dbReference type="ARBA" id="ARBA00006420"/>
    </source>
</evidence>
<accession>E1ZKP9</accession>
<evidence type="ECO:0000256" key="2">
    <source>
        <dbReference type="ARBA" id="ARBA00011748"/>
    </source>
</evidence>
<name>E1ZKP9_CHLVA</name>
<dbReference type="GO" id="GO:0051536">
    <property type="term" value="F:iron-sulfur cluster binding"/>
    <property type="evidence" value="ECO:0007669"/>
    <property type="project" value="InterPro"/>
</dbReference>
<dbReference type="KEGG" id="cvr:CHLNCDRAFT_58507"/>
<evidence type="ECO:0000256" key="3">
    <source>
        <dbReference type="SAM" id="MobiDB-lite"/>
    </source>
</evidence>
<dbReference type="Gene3D" id="3.30.300.130">
    <property type="entry name" value="Fe-S cluster assembly (FSCA)"/>
    <property type="match status" value="2"/>
</dbReference>
<dbReference type="EMBL" id="GL433851">
    <property type="protein sequence ID" value="EFN53527.1"/>
    <property type="molecule type" value="Genomic_DNA"/>
</dbReference>
<dbReference type="CDD" id="cd10458">
    <property type="entry name" value="GIY-YIG_NifU"/>
    <property type="match status" value="1"/>
</dbReference>
<reference evidence="5 6" key="1">
    <citation type="journal article" date="2010" name="Plant Cell">
        <title>The Chlorella variabilis NC64A genome reveals adaptation to photosymbiosis, coevolution with viruses, and cryptic sex.</title>
        <authorList>
            <person name="Blanc G."/>
            <person name="Duncan G."/>
            <person name="Agarkova I."/>
            <person name="Borodovsky M."/>
            <person name="Gurnon J."/>
            <person name="Kuo A."/>
            <person name="Lindquist E."/>
            <person name="Lucas S."/>
            <person name="Pangilinan J."/>
            <person name="Polle J."/>
            <person name="Salamov A."/>
            <person name="Terry A."/>
            <person name="Yamada T."/>
            <person name="Dunigan D.D."/>
            <person name="Grigoriev I.V."/>
            <person name="Claverie J.M."/>
            <person name="Van Etten J.L."/>
        </authorList>
    </citation>
    <scope>NUCLEOTIDE SEQUENCE [LARGE SCALE GENOMIC DNA]</scope>
    <source>
        <strain evidence="5 6">NC64A</strain>
    </source>
</reference>
<dbReference type="PANTHER" id="PTHR11178">
    <property type="entry name" value="IRON-SULFUR CLUSTER SCAFFOLD PROTEIN NFU-RELATED"/>
    <property type="match status" value="1"/>
</dbReference>
<dbReference type="GO" id="GO:0005739">
    <property type="term" value="C:mitochondrion"/>
    <property type="evidence" value="ECO:0007669"/>
    <property type="project" value="TreeGrafter"/>
</dbReference>
<dbReference type="GO" id="GO:0005506">
    <property type="term" value="F:iron ion binding"/>
    <property type="evidence" value="ECO:0007669"/>
    <property type="project" value="InterPro"/>
</dbReference>
<dbReference type="eggNOG" id="KOG2358">
    <property type="taxonomic scope" value="Eukaryota"/>
</dbReference>
<comment type="subunit">
    <text evidence="2">Homodimer; disulfide-linked.</text>
</comment>
<dbReference type="PANTHER" id="PTHR11178:SF15">
    <property type="entry name" value="NIFU-LIKE PROTEIN 1, CHLOROPLASTIC"/>
    <property type="match status" value="1"/>
</dbReference>
<protein>
    <recommendedName>
        <fullName evidence="4">NIF system FeS cluster assembly NifU C-terminal domain-containing protein</fullName>
    </recommendedName>
</protein>
<comment type="similarity">
    <text evidence="1">Belongs to the NifU family.</text>
</comment>
<sequence length="496" mass="51403">MSARSLGPSPPGASLGSHRRAAALRPGPGRPQPSTGASGGRRRAPLAHAGGAPTSPAGPVTDAAVPEGHQGLHGFLYGEGGAEAHDGGIGYTFREGEDDGCSLLATAGYVAAREGEKPVGVYALYDDKRNLQYVGYARNVVLAVKAHLARVGEERCAWVRVMVFANKAMQSRAALQREADNWLAEAGTLPPGNGAEAELWAQGVGASGASVDVSLMSADELAQYEERKLKLRKAMGENLHDDVAGEAEDSRTRRLKLIAAVEGDDWSEVIQEQSAEAVVSGEVGSARQQAQQAGGEALAPPAAAPPIVTPFARASVHRAVGNSSAAAGAGGEAGRPLEMTVEAVDAALDDVRPYLIADGGNVDVVAVEDGRVFLQLQGACGTCPSSTATMKMGIERSLKAAFGKQLVEVLQVGGQEDNRATAEGVDMHLNMLRGAVGAYGGSVEVVGVEQGVCTLHYKGPEAIGYGLRAAVRDKFPDLVEVLMMDPDTGEPIKFQA</sequence>
<dbReference type="GO" id="GO:0016226">
    <property type="term" value="P:iron-sulfur cluster assembly"/>
    <property type="evidence" value="ECO:0007669"/>
    <property type="project" value="InterPro"/>
</dbReference>
<dbReference type="Pfam" id="PF01106">
    <property type="entry name" value="NifU"/>
    <property type="match status" value="1"/>
</dbReference>
<dbReference type="OrthoDB" id="565552at2759"/>
<dbReference type="InterPro" id="IPR034904">
    <property type="entry name" value="FSCA_dom_sf"/>
</dbReference>
<dbReference type="AlphaFoldDB" id="E1ZKP9"/>
<dbReference type="RefSeq" id="XP_005845629.1">
    <property type="nucleotide sequence ID" value="XM_005845567.1"/>
</dbReference>
<dbReference type="GO" id="GO:0009536">
    <property type="term" value="C:plastid"/>
    <property type="evidence" value="ECO:0007669"/>
    <property type="project" value="UniProtKB-ARBA"/>
</dbReference>
<dbReference type="GO" id="GO:0005198">
    <property type="term" value="F:structural molecule activity"/>
    <property type="evidence" value="ECO:0007669"/>
    <property type="project" value="UniProtKB-ARBA"/>
</dbReference>
<dbReference type="STRING" id="554065.E1ZKP9"/>
<keyword evidence="6" id="KW-1185">Reference proteome</keyword>
<evidence type="ECO:0000313" key="6">
    <source>
        <dbReference type="Proteomes" id="UP000008141"/>
    </source>
</evidence>
<dbReference type="InParanoid" id="E1ZKP9"/>
<dbReference type="OMA" id="HGFLYGE"/>
<evidence type="ECO:0000313" key="5">
    <source>
        <dbReference type="EMBL" id="EFN53527.1"/>
    </source>
</evidence>
<proteinExistence type="inferred from homology"/>
<gene>
    <name evidence="5" type="ORF">CHLNCDRAFT_58507</name>
</gene>
<dbReference type="FunFam" id="3.30.300.130:FF:000003">
    <property type="entry name" value="NifU-like protein 3, chloroplastic"/>
    <property type="match status" value="1"/>
</dbReference>
<feature type="domain" description="NIF system FeS cluster assembly NifU C-terminal" evidence="4">
    <location>
        <begin position="344"/>
        <end position="404"/>
    </location>
</feature>
<dbReference type="SUPFAM" id="SSF117916">
    <property type="entry name" value="Fe-S cluster assembly (FSCA) domain-like"/>
    <property type="match status" value="1"/>
</dbReference>